<gene>
    <name evidence="1" type="ORF">SAMN05192558_104121</name>
</gene>
<proteinExistence type="predicted"/>
<reference evidence="2" key="1">
    <citation type="submission" date="2016-10" db="EMBL/GenBank/DDBJ databases">
        <authorList>
            <person name="Varghese N."/>
            <person name="Submissions S."/>
        </authorList>
    </citation>
    <scope>NUCLEOTIDE SEQUENCE [LARGE SCALE GENOMIC DNA]</scope>
    <source>
        <strain evidence="2">IBRC-M 10655</strain>
    </source>
</reference>
<dbReference type="AlphaFoldDB" id="A0A1H0LES4"/>
<dbReference type="Proteomes" id="UP000199651">
    <property type="component" value="Unassembled WGS sequence"/>
</dbReference>
<evidence type="ECO:0000313" key="1">
    <source>
        <dbReference type="EMBL" id="SDO66689.1"/>
    </source>
</evidence>
<organism evidence="1 2">
    <name type="scientific">Actinokineospora alba</name>
    <dbReference type="NCBI Taxonomy" id="504798"/>
    <lineage>
        <taxon>Bacteria</taxon>
        <taxon>Bacillati</taxon>
        <taxon>Actinomycetota</taxon>
        <taxon>Actinomycetes</taxon>
        <taxon>Pseudonocardiales</taxon>
        <taxon>Pseudonocardiaceae</taxon>
        <taxon>Actinokineospora</taxon>
    </lineage>
</organism>
<keyword evidence="2" id="KW-1185">Reference proteome</keyword>
<protein>
    <recommendedName>
        <fullName evidence="3">Site-specific recombinase XerD</fullName>
    </recommendedName>
</protein>
<evidence type="ECO:0000313" key="2">
    <source>
        <dbReference type="Proteomes" id="UP000199651"/>
    </source>
</evidence>
<accession>A0A1H0LES4</accession>
<dbReference type="STRING" id="504798.SAMN05421871_109176"/>
<sequence>MLCGDCRPTWAERCARCGRAKRILATWPIGRVCASCYAYVRKHPATCGLCGLSRPLIGQGPAGQSICGPCAGRADLDYTCPRCGESGFAPTAGTCLRCAVADRVIELLRGPNNAIPDGLRPFATALTEVDSPEAILHWLRPGQPAAHLLAAISVSQEPVTHDLLDDFPPGLAVHRLRQTLVHTGILTDRADYLERIEPWLDRQLADQPADHAQLIRTYTNWVLLRRARQRTNASQPFTPGAANWARTRIFASLRLLEWLRQHNLDLGAARQDDIDTWLTTGKPESTYPAREFLHWAKRRRLTTVAIPKKQHQTALAPITEDERWHQLRRCLHDTTLPTAVRAAGALVLLYGLPVSRVTTLRHNDIQHDPTGQTWLRYGGHRLQLPPAVATLILNQRDGASTVSVVGRSRPQDHQWLFPGGFPGRPARDAIYRALRSHLGLHLRRARSAALASLAAQIPAAVLAQLLDININTAIAWANYAQHDWTTYLTARNKAAANHT</sequence>
<evidence type="ECO:0008006" key="3">
    <source>
        <dbReference type="Google" id="ProtNLM"/>
    </source>
</evidence>
<name>A0A1H0LES4_9PSEU</name>
<dbReference type="EMBL" id="FNJB01000004">
    <property type="protein sequence ID" value="SDO66689.1"/>
    <property type="molecule type" value="Genomic_DNA"/>
</dbReference>